<gene>
    <name evidence="1" type="ORF">PROFUN_02473</name>
</gene>
<sequence length="109" mass="12342">MSLEEVENSPGISELNESTLFYYNSHNFCSCIFSLLDVYAALSLCWESIRNCGPRQLYACDLCGPYFTRFEFPFTEVCLKLSSEINCASEFDVRLFVLLVPNAPPTTKA</sequence>
<dbReference type="InParanoid" id="A0A2P6MP14"/>
<reference evidence="1 2" key="1">
    <citation type="journal article" date="2018" name="Genome Biol. Evol.">
        <title>Multiple Roots of Fruiting Body Formation in Amoebozoa.</title>
        <authorList>
            <person name="Hillmann F."/>
            <person name="Forbes G."/>
            <person name="Novohradska S."/>
            <person name="Ferling I."/>
            <person name="Riege K."/>
            <person name="Groth M."/>
            <person name="Westermann M."/>
            <person name="Marz M."/>
            <person name="Spaller T."/>
            <person name="Winckler T."/>
            <person name="Schaap P."/>
            <person name="Glockner G."/>
        </authorList>
    </citation>
    <scope>NUCLEOTIDE SEQUENCE [LARGE SCALE GENOMIC DNA]</scope>
    <source>
        <strain evidence="1 2">Jena</strain>
    </source>
</reference>
<keyword evidence="2" id="KW-1185">Reference proteome</keyword>
<proteinExistence type="predicted"/>
<organism evidence="1 2">
    <name type="scientific">Planoprotostelium fungivorum</name>
    <dbReference type="NCBI Taxonomy" id="1890364"/>
    <lineage>
        <taxon>Eukaryota</taxon>
        <taxon>Amoebozoa</taxon>
        <taxon>Evosea</taxon>
        <taxon>Variosea</taxon>
        <taxon>Cavosteliida</taxon>
        <taxon>Cavosteliaceae</taxon>
        <taxon>Planoprotostelium</taxon>
    </lineage>
</organism>
<accession>A0A2P6MP14</accession>
<comment type="caution">
    <text evidence="1">The sequence shown here is derived from an EMBL/GenBank/DDBJ whole genome shotgun (WGS) entry which is preliminary data.</text>
</comment>
<dbReference type="Proteomes" id="UP000241769">
    <property type="component" value="Unassembled WGS sequence"/>
</dbReference>
<name>A0A2P6MP14_9EUKA</name>
<dbReference type="EMBL" id="MDYQ01000599">
    <property type="protein sequence ID" value="PRP73464.1"/>
    <property type="molecule type" value="Genomic_DNA"/>
</dbReference>
<evidence type="ECO:0000313" key="2">
    <source>
        <dbReference type="Proteomes" id="UP000241769"/>
    </source>
</evidence>
<dbReference type="AlphaFoldDB" id="A0A2P6MP14"/>
<evidence type="ECO:0000313" key="1">
    <source>
        <dbReference type="EMBL" id="PRP73464.1"/>
    </source>
</evidence>
<protein>
    <submittedName>
        <fullName evidence="1">Uncharacterized protein</fullName>
    </submittedName>
</protein>